<dbReference type="PROSITE" id="PS00086">
    <property type="entry name" value="CYTOCHROME_P450"/>
    <property type="match status" value="1"/>
</dbReference>
<dbReference type="InterPro" id="IPR001128">
    <property type="entry name" value="Cyt_P450"/>
</dbReference>
<evidence type="ECO:0000256" key="9">
    <source>
        <dbReference type="PIRSR" id="PIRSR602401-1"/>
    </source>
</evidence>
<evidence type="ECO:0000256" key="10">
    <source>
        <dbReference type="RuleBase" id="RU000461"/>
    </source>
</evidence>
<keyword evidence="7 9" id="KW-0408">Iron</keyword>
<dbReference type="PRINTS" id="PR00385">
    <property type="entry name" value="P450"/>
</dbReference>
<evidence type="ECO:0000256" key="8">
    <source>
        <dbReference type="ARBA" id="ARBA00023033"/>
    </source>
</evidence>
<evidence type="ECO:0008006" key="14">
    <source>
        <dbReference type="Google" id="ProtNLM"/>
    </source>
</evidence>
<keyword evidence="11" id="KW-1133">Transmembrane helix</keyword>
<dbReference type="CDD" id="cd11065">
    <property type="entry name" value="CYP64-like"/>
    <property type="match status" value="1"/>
</dbReference>
<accession>A0A0D0BH75</accession>
<comment type="pathway">
    <text evidence="2">Secondary metabolite biosynthesis.</text>
</comment>
<dbReference type="PANTHER" id="PTHR46300:SF7">
    <property type="entry name" value="P450, PUTATIVE (EUROFUNG)-RELATED"/>
    <property type="match status" value="1"/>
</dbReference>
<gene>
    <name evidence="12" type="ORF">GYMLUDRAFT_249860</name>
</gene>
<dbReference type="GO" id="GO:0004497">
    <property type="term" value="F:monooxygenase activity"/>
    <property type="evidence" value="ECO:0007669"/>
    <property type="project" value="UniProtKB-KW"/>
</dbReference>
<keyword evidence="8 10" id="KW-0503">Monooxygenase</keyword>
<comment type="cofactor">
    <cofactor evidence="1 9">
        <name>heme</name>
        <dbReference type="ChEBI" id="CHEBI:30413"/>
    </cofactor>
</comment>
<dbReference type="Gene3D" id="1.10.630.10">
    <property type="entry name" value="Cytochrome P450"/>
    <property type="match status" value="1"/>
</dbReference>
<evidence type="ECO:0000256" key="7">
    <source>
        <dbReference type="ARBA" id="ARBA00023004"/>
    </source>
</evidence>
<dbReference type="GO" id="GO:0005506">
    <property type="term" value="F:iron ion binding"/>
    <property type="evidence" value="ECO:0007669"/>
    <property type="project" value="InterPro"/>
</dbReference>
<keyword evidence="4 9" id="KW-0349">Heme</keyword>
<evidence type="ECO:0000256" key="1">
    <source>
        <dbReference type="ARBA" id="ARBA00001971"/>
    </source>
</evidence>
<dbReference type="SUPFAM" id="SSF48264">
    <property type="entry name" value="Cytochrome P450"/>
    <property type="match status" value="1"/>
</dbReference>
<evidence type="ECO:0000256" key="11">
    <source>
        <dbReference type="SAM" id="Phobius"/>
    </source>
</evidence>
<keyword evidence="11" id="KW-0812">Transmembrane</keyword>
<dbReference type="PANTHER" id="PTHR46300">
    <property type="entry name" value="P450, PUTATIVE (EUROFUNG)-RELATED-RELATED"/>
    <property type="match status" value="1"/>
</dbReference>
<dbReference type="InterPro" id="IPR002401">
    <property type="entry name" value="Cyt_P450_E_grp-I"/>
</dbReference>
<reference evidence="12 13" key="1">
    <citation type="submission" date="2014-04" db="EMBL/GenBank/DDBJ databases">
        <title>Evolutionary Origins and Diversification of the Mycorrhizal Mutualists.</title>
        <authorList>
            <consortium name="DOE Joint Genome Institute"/>
            <consortium name="Mycorrhizal Genomics Consortium"/>
            <person name="Kohler A."/>
            <person name="Kuo A."/>
            <person name="Nagy L.G."/>
            <person name="Floudas D."/>
            <person name="Copeland A."/>
            <person name="Barry K.W."/>
            <person name="Cichocki N."/>
            <person name="Veneault-Fourrey C."/>
            <person name="LaButti K."/>
            <person name="Lindquist E.A."/>
            <person name="Lipzen A."/>
            <person name="Lundell T."/>
            <person name="Morin E."/>
            <person name="Murat C."/>
            <person name="Riley R."/>
            <person name="Ohm R."/>
            <person name="Sun H."/>
            <person name="Tunlid A."/>
            <person name="Henrissat B."/>
            <person name="Grigoriev I.V."/>
            <person name="Hibbett D.S."/>
            <person name="Martin F."/>
        </authorList>
    </citation>
    <scope>NUCLEOTIDE SEQUENCE [LARGE SCALE GENOMIC DNA]</scope>
    <source>
        <strain evidence="12 13">FD-317 M1</strain>
    </source>
</reference>
<dbReference type="PRINTS" id="PR00463">
    <property type="entry name" value="EP450I"/>
</dbReference>
<feature type="transmembrane region" description="Helical" evidence="11">
    <location>
        <begin position="6"/>
        <end position="23"/>
    </location>
</feature>
<evidence type="ECO:0000256" key="6">
    <source>
        <dbReference type="ARBA" id="ARBA00023002"/>
    </source>
</evidence>
<keyword evidence="11" id="KW-0472">Membrane</keyword>
<keyword evidence="13" id="KW-1185">Reference proteome</keyword>
<evidence type="ECO:0000256" key="5">
    <source>
        <dbReference type="ARBA" id="ARBA00022723"/>
    </source>
</evidence>
<dbReference type="GO" id="GO:0016705">
    <property type="term" value="F:oxidoreductase activity, acting on paired donors, with incorporation or reduction of molecular oxygen"/>
    <property type="evidence" value="ECO:0007669"/>
    <property type="project" value="InterPro"/>
</dbReference>
<feature type="binding site" description="axial binding residue" evidence="9">
    <location>
        <position position="424"/>
    </location>
    <ligand>
        <name>heme</name>
        <dbReference type="ChEBI" id="CHEBI:30413"/>
    </ligand>
    <ligandPart>
        <name>Fe</name>
        <dbReference type="ChEBI" id="CHEBI:18248"/>
    </ligandPart>
</feature>
<evidence type="ECO:0000313" key="13">
    <source>
        <dbReference type="Proteomes" id="UP000053593"/>
    </source>
</evidence>
<dbReference type="Proteomes" id="UP000053593">
    <property type="component" value="Unassembled WGS sequence"/>
</dbReference>
<name>A0A0D0BH75_9AGAR</name>
<sequence>MGTQSSVLLFVTVTAIVLTYLRFRPRRKALEPPYPPGPTGKTMPTHDPWVQYRKWGEEFGKLAYVQSKNILIINDLQVAIDLLQTRAHIYSDRDTSFKHDLIGRDFILALQRYSTKWRRSRKVFQQSFREATISRFFPAQYRKTHLFLRRMITAPNDFMQHTMALSQGLIYSTLYGLDVEPDDYLGRKTGEIIHEYIDVILLDGAFPILDRFPWLRYMPSWFPGCNFKRITAQCLQRVRETNALPFDIAKSGVGTSLVAELAIQNEENQDEIDAIKVMGFSSTLAGADTTASSLASFLLAMVMHPDVQAKGQEEIDRVIGTDRLPTFEDRRSLPYVESIYREVMRLHPPFPLGISHVSIKDDFYGGYFIPKGCIVVPNLWAMNRDPDMYPEPDKFLPERFLNSPEGPFFSINKISAFGFGRRACVGRYMADNTVWLCIASTLAMLKVVKAKDDKGIEIPISGEYTHNFLRHPKPYQCSIVPRSLYAKELVLATAEFQ</sequence>
<dbReference type="Pfam" id="PF00067">
    <property type="entry name" value="p450"/>
    <property type="match status" value="1"/>
</dbReference>
<dbReference type="InterPro" id="IPR036396">
    <property type="entry name" value="Cyt_P450_sf"/>
</dbReference>
<evidence type="ECO:0000256" key="3">
    <source>
        <dbReference type="ARBA" id="ARBA00010617"/>
    </source>
</evidence>
<dbReference type="EMBL" id="KN834820">
    <property type="protein sequence ID" value="KIK54106.1"/>
    <property type="molecule type" value="Genomic_DNA"/>
</dbReference>
<evidence type="ECO:0000256" key="4">
    <source>
        <dbReference type="ARBA" id="ARBA00022617"/>
    </source>
</evidence>
<keyword evidence="6 10" id="KW-0560">Oxidoreductase</keyword>
<evidence type="ECO:0000313" key="12">
    <source>
        <dbReference type="EMBL" id="KIK54106.1"/>
    </source>
</evidence>
<evidence type="ECO:0000256" key="2">
    <source>
        <dbReference type="ARBA" id="ARBA00005179"/>
    </source>
</evidence>
<dbReference type="GO" id="GO:0020037">
    <property type="term" value="F:heme binding"/>
    <property type="evidence" value="ECO:0007669"/>
    <property type="project" value="InterPro"/>
</dbReference>
<dbReference type="InterPro" id="IPR017972">
    <property type="entry name" value="Cyt_P450_CS"/>
</dbReference>
<dbReference type="OrthoDB" id="2789670at2759"/>
<keyword evidence="5 9" id="KW-0479">Metal-binding</keyword>
<comment type="similarity">
    <text evidence="3 10">Belongs to the cytochrome P450 family.</text>
</comment>
<protein>
    <recommendedName>
        <fullName evidence="14">Cytochrome P450</fullName>
    </recommendedName>
</protein>
<dbReference type="HOGENOM" id="CLU_001570_2_3_1"/>
<organism evidence="12 13">
    <name type="scientific">Collybiopsis luxurians FD-317 M1</name>
    <dbReference type="NCBI Taxonomy" id="944289"/>
    <lineage>
        <taxon>Eukaryota</taxon>
        <taxon>Fungi</taxon>
        <taxon>Dikarya</taxon>
        <taxon>Basidiomycota</taxon>
        <taxon>Agaricomycotina</taxon>
        <taxon>Agaricomycetes</taxon>
        <taxon>Agaricomycetidae</taxon>
        <taxon>Agaricales</taxon>
        <taxon>Marasmiineae</taxon>
        <taxon>Omphalotaceae</taxon>
        <taxon>Collybiopsis</taxon>
        <taxon>Collybiopsis luxurians</taxon>
    </lineage>
</organism>
<dbReference type="InterPro" id="IPR050364">
    <property type="entry name" value="Cytochrome_P450_fung"/>
</dbReference>
<dbReference type="AlphaFoldDB" id="A0A0D0BH75"/>
<proteinExistence type="inferred from homology"/>